<feature type="binding site" evidence="9">
    <location>
        <position position="145"/>
    </location>
    <ligand>
        <name>S-adenosyl-L-methionine</name>
        <dbReference type="ChEBI" id="CHEBI:59789"/>
    </ligand>
</feature>
<gene>
    <name evidence="11" type="ORF">WKV44_04720</name>
</gene>
<comment type="catalytic activity">
    <reaction evidence="8">
        <text>a cytidine in rRNA + S-adenosyl-L-methionine = a 5-methylcytidine in rRNA + S-adenosyl-L-homocysteine + H(+)</text>
        <dbReference type="Rhea" id="RHEA:61484"/>
        <dbReference type="Rhea" id="RHEA-COMP:15836"/>
        <dbReference type="Rhea" id="RHEA-COMP:15837"/>
        <dbReference type="ChEBI" id="CHEBI:15378"/>
        <dbReference type="ChEBI" id="CHEBI:57856"/>
        <dbReference type="ChEBI" id="CHEBI:59789"/>
        <dbReference type="ChEBI" id="CHEBI:74483"/>
        <dbReference type="ChEBI" id="CHEBI:82748"/>
    </reaction>
</comment>
<dbReference type="RefSeq" id="WP_420069291.1">
    <property type="nucleotide sequence ID" value="NZ_JBCHKQ010000002.1"/>
</dbReference>
<evidence type="ECO:0000256" key="3">
    <source>
        <dbReference type="ARBA" id="ARBA00022679"/>
    </source>
</evidence>
<dbReference type="Gene3D" id="3.40.50.150">
    <property type="entry name" value="Vaccinia Virus protein VP39"/>
    <property type="match status" value="1"/>
</dbReference>
<feature type="domain" description="SAM-dependent MTase RsmB/NOP-type" evidence="10">
    <location>
        <begin position="1"/>
        <end position="268"/>
    </location>
</feature>
<feature type="active site" description="Nucleophile" evidence="9">
    <location>
        <position position="198"/>
    </location>
</feature>
<keyword evidence="6" id="KW-0809">Transit peptide</keyword>
<feature type="binding site" evidence="9">
    <location>
        <begin position="72"/>
        <end position="78"/>
    </location>
    <ligand>
        <name>S-adenosyl-L-methionine</name>
        <dbReference type="ChEBI" id="CHEBI:59789"/>
    </ligand>
</feature>
<accession>A0ABU9UAZ8</accession>
<dbReference type="CDD" id="cd02440">
    <property type="entry name" value="AdoMet_MTases"/>
    <property type="match status" value="1"/>
</dbReference>
<evidence type="ECO:0000259" key="10">
    <source>
        <dbReference type="PROSITE" id="PS51686"/>
    </source>
</evidence>
<evidence type="ECO:0000256" key="8">
    <source>
        <dbReference type="ARBA" id="ARBA00049302"/>
    </source>
</evidence>
<dbReference type="InterPro" id="IPR023267">
    <property type="entry name" value="RCMT"/>
</dbReference>
<keyword evidence="1" id="KW-0698">rRNA processing</keyword>
<evidence type="ECO:0000256" key="4">
    <source>
        <dbReference type="ARBA" id="ARBA00022691"/>
    </source>
</evidence>
<sequence>MAKNKKTAEQEFYTYYRELYHQRWEKLESAIKTLENYYPIKIGKKEYYIDKASAYPVIALNIQQGNNILDMCAAPGGKTLLIAERLNGTGTLTANEKSPARKARLDKVLSEHLPEELRKNIHTTCRDAEKWGLYQQNTYDRILVDVPCSSEAHLIKNPKELKKWTKSRSKNLAIKQYAILSSAFMALAKGGYIVYSTCALSPLENDKTIEKLIKKHGKKLRILELQNTTDIPKQIKLQLIEKTEYGYHILPDKNKGAGPIYFCIIEKTEETQAPAKKR</sequence>
<dbReference type="SUPFAM" id="SSF53335">
    <property type="entry name" value="S-adenosyl-L-methionine-dependent methyltransferases"/>
    <property type="match status" value="1"/>
</dbReference>
<organism evidence="11 12">
    <name type="scientific">Rarispira pelagica</name>
    <dbReference type="NCBI Taxonomy" id="3141764"/>
    <lineage>
        <taxon>Bacteria</taxon>
        <taxon>Pseudomonadati</taxon>
        <taxon>Spirochaetota</taxon>
        <taxon>Spirochaetia</taxon>
        <taxon>Winmispirales</taxon>
        <taxon>Winmispiraceae</taxon>
        <taxon>Rarispira</taxon>
    </lineage>
</organism>
<evidence type="ECO:0000256" key="6">
    <source>
        <dbReference type="ARBA" id="ARBA00022946"/>
    </source>
</evidence>
<reference evidence="11 12" key="1">
    <citation type="submission" date="2024-03" db="EMBL/GenBank/DDBJ databases">
        <title>Ignisphaera cupida sp. nov., a hyperthermophilic hydrolytic archaeon from a hot spring of Kamchatka, and proposal of Ignisphaeraceae fam. nov.</title>
        <authorList>
            <person name="Podosokorskaya O.A."/>
            <person name="Elcheninov A.G."/>
            <person name="Maltseva A.I."/>
            <person name="Zayulina K.S."/>
            <person name="Novikov A."/>
            <person name="Merkel A.Y."/>
        </authorList>
    </citation>
    <scope>NUCLEOTIDE SEQUENCE [LARGE SCALE GENOMIC DNA]</scope>
    <source>
        <strain evidence="11 12">38H-sp</strain>
    </source>
</reference>
<dbReference type="EMBL" id="JBCHKQ010000002">
    <property type="protein sequence ID" value="MEM5947842.1"/>
    <property type="molecule type" value="Genomic_DNA"/>
</dbReference>
<dbReference type="Pfam" id="PF01189">
    <property type="entry name" value="Methyltr_RsmB-F"/>
    <property type="match status" value="1"/>
</dbReference>
<dbReference type="GO" id="GO:0032259">
    <property type="term" value="P:methylation"/>
    <property type="evidence" value="ECO:0007669"/>
    <property type="project" value="UniProtKB-KW"/>
</dbReference>
<dbReference type="PROSITE" id="PS51686">
    <property type="entry name" value="SAM_MT_RSMB_NOP"/>
    <property type="match status" value="1"/>
</dbReference>
<dbReference type="InterPro" id="IPR001678">
    <property type="entry name" value="MeTrfase_RsmB-F_NOP2_dom"/>
</dbReference>
<dbReference type="InterPro" id="IPR049560">
    <property type="entry name" value="MeTrfase_RsmB-F_NOP2_cat"/>
</dbReference>
<feature type="binding site" evidence="9">
    <location>
        <position position="96"/>
    </location>
    <ligand>
        <name>S-adenosyl-L-methionine</name>
        <dbReference type="ChEBI" id="CHEBI:59789"/>
    </ligand>
</feature>
<evidence type="ECO:0000313" key="11">
    <source>
        <dbReference type="EMBL" id="MEM5947842.1"/>
    </source>
</evidence>
<dbReference type="PANTHER" id="PTHR22808">
    <property type="entry name" value="NCL1 YEAST -RELATED NOL1/NOP2/FMU SUN DOMAIN-CONTAINING"/>
    <property type="match status" value="1"/>
</dbReference>
<evidence type="ECO:0000256" key="9">
    <source>
        <dbReference type="PROSITE-ProRule" id="PRU01023"/>
    </source>
</evidence>
<dbReference type="PANTHER" id="PTHR22808:SF3">
    <property type="entry name" value="5-METHYLCYTOSINE RRNA METHYLTRANSFERASE NSUN4"/>
    <property type="match status" value="1"/>
</dbReference>
<feature type="binding site" evidence="9">
    <location>
        <position position="127"/>
    </location>
    <ligand>
        <name>S-adenosyl-L-methionine</name>
        <dbReference type="ChEBI" id="CHEBI:59789"/>
    </ligand>
</feature>
<dbReference type="GO" id="GO:0008168">
    <property type="term" value="F:methyltransferase activity"/>
    <property type="evidence" value="ECO:0007669"/>
    <property type="project" value="UniProtKB-KW"/>
</dbReference>
<dbReference type="InterPro" id="IPR029063">
    <property type="entry name" value="SAM-dependent_MTases_sf"/>
</dbReference>
<comment type="caution">
    <text evidence="11">The sequence shown here is derived from an EMBL/GenBank/DDBJ whole genome shotgun (WGS) entry which is preliminary data.</text>
</comment>
<keyword evidence="3 9" id="KW-0808">Transferase</keyword>
<evidence type="ECO:0000256" key="5">
    <source>
        <dbReference type="ARBA" id="ARBA00022884"/>
    </source>
</evidence>
<keyword evidence="12" id="KW-1185">Reference proteome</keyword>
<comment type="similarity">
    <text evidence="9">Belongs to the class I-like SAM-binding methyltransferase superfamily. RsmB/NOP family.</text>
</comment>
<protein>
    <recommendedName>
        <fullName evidence="7">NOL1/NOP2/Sun domain family member 4</fullName>
    </recommendedName>
</protein>
<dbReference type="Proteomes" id="UP001466331">
    <property type="component" value="Unassembled WGS sequence"/>
</dbReference>
<keyword evidence="2 9" id="KW-0489">Methyltransferase</keyword>
<keyword evidence="5 9" id="KW-0694">RNA-binding</keyword>
<evidence type="ECO:0000313" key="12">
    <source>
        <dbReference type="Proteomes" id="UP001466331"/>
    </source>
</evidence>
<evidence type="ECO:0000256" key="7">
    <source>
        <dbReference type="ARBA" id="ARBA00042050"/>
    </source>
</evidence>
<proteinExistence type="inferred from homology"/>
<keyword evidence="4 9" id="KW-0949">S-adenosyl-L-methionine</keyword>
<evidence type="ECO:0000256" key="1">
    <source>
        <dbReference type="ARBA" id="ARBA00022552"/>
    </source>
</evidence>
<name>A0ABU9UAZ8_9SPIR</name>
<dbReference type="PRINTS" id="PR02008">
    <property type="entry name" value="RCMTFAMILY"/>
</dbReference>
<evidence type="ECO:0000256" key="2">
    <source>
        <dbReference type="ARBA" id="ARBA00022603"/>
    </source>
</evidence>